<name>A0AAV0JHT7_9ROSI</name>
<keyword evidence="4 6" id="KW-1133">Transmembrane helix</keyword>
<evidence type="ECO:0000256" key="3">
    <source>
        <dbReference type="ARBA" id="ARBA00022729"/>
    </source>
</evidence>
<feature type="chain" id="PRO_5043325761" description="Protein GPR107-like" evidence="7">
    <location>
        <begin position="21"/>
        <end position="435"/>
    </location>
</feature>
<reference evidence="10" key="1">
    <citation type="submission" date="2022-08" db="EMBL/GenBank/DDBJ databases">
        <authorList>
            <person name="Gutierrez-Valencia J."/>
        </authorList>
    </citation>
    <scope>NUCLEOTIDE SEQUENCE</scope>
</reference>
<evidence type="ECO:0000259" key="8">
    <source>
        <dbReference type="Pfam" id="PF06814"/>
    </source>
</evidence>
<feature type="domain" description="GOST seven transmembrane" evidence="8">
    <location>
        <begin position="170"/>
        <end position="410"/>
    </location>
</feature>
<dbReference type="PANTHER" id="PTHR21229:SF22">
    <property type="entry name" value="DBJ|BAA84809.1"/>
    <property type="match status" value="1"/>
</dbReference>
<feature type="transmembrane region" description="Helical" evidence="6">
    <location>
        <begin position="172"/>
        <end position="192"/>
    </location>
</feature>
<evidence type="ECO:0000256" key="6">
    <source>
        <dbReference type="SAM" id="Phobius"/>
    </source>
</evidence>
<evidence type="ECO:0000256" key="7">
    <source>
        <dbReference type="SAM" id="SignalP"/>
    </source>
</evidence>
<dbReference type="InterPro" id="IPR009637">
    <property type="entry name" value="GPR107/GPR108-like"/>
</dbReference>
<gene>
    <name evidence="10" type="ORF">LITE_LOCUS14157</name>
</gene>
<comment type="caution">
    <text evidence="10">The sequence shown here is derived from an EMBL/GenBank/DDBJ whole genome shotgun (WGS) entry which is preliminary data.</text>
</comment>
<evidence type="ECO:0000313" key="11">
    <source>
        <dbReference type="Proteomes" id="UP001154282"/>
    </source>
</evidence>
<dbReference type="Pfam" id="PF06814">
    <property type="entry name" value="GOST_TM"/>
    <property type="match status" value="1"/>
</dbReference>
<dbReference type="PANTHER" id="PTHR21229">
    <property type="entry name" value="LUNG SEVEN TRANSMEMBRANE RECEPTOR"/>
    <property type="match status" value="1"/>
</dbReference>
<evidence type="ECO:0000256" key="2">
    <source>
        <dbReference type="ARBA" id="ARBA00022692"/>
    </source>
</evidence>
<keyword evidence="11" id="KW-1185">Reference proteome</keyword>
<dbReference type="InterPro" id="IPR053937">
    <property type="entry name" value="GOST_TM"/>
</dbReference>
<feature type="domain" description="CAND6/7 N-terminal" evidence="9">
    <location>
        <begin position="27"/>
        <end position="151"/>
    </location>
</feature>
<feature type="transmembrane region" description="Helical" evidence="6">
    <location>
        <begin position="379"/>
        <end position="399"/>
    </location>
</feature>
<feature type="signal peptide" evidence="7">
    <location>
        <begin position="1"/>
        <end position="20"/>
    </location>
</feature>
<sequence>MARFLLFPLLLALLFSISSAEIRFSEVRSDDRPIIPFDEFGFTHSGRLELNVSKIQLSDTNPDLDLAKIGFFLCTRDTWLHVLLQLEDGEITCALQSDLIKTVFTFKDIPVGKKEHSVVYKENEADQYTLVFANCLTSLKVSMDVHSAMYNLERGGGTRDYLSAGRTILPRVYFLFSLVYFVLSGIWIYVLYKKRLTVFRIHLFMLAVVIMKALNLLCEAEDKSYIKRTGSAHGWDVLFYIFSFFRGITLFTLIVLIGTGWSFLKPYLQDKEKKVLMIVIPLQVVANIAQVVIDETGPYGQDWITWKQIFLLVDVVCCCAVLFPIVWSIKNLREAARTDGKAAVNLMKLTLFRQYYIVVICYIYFTRVVVYALETITSYKYLWTSVVASELATLAFYLYTGLKFKPEAHNPYFVIDDEEEEAAAEQLKLEDEFEL</sequence>
<dbReference type="GO" id="GO:0005794">
    <property type="term" value="C:Golgi apparatus"/>
    <property type="evidence" value="ECO:0007669"/>
    <property type="project" value="TreeGrafter"/>
</dbReference>
<dbReference type="GO" id="GO:0016020">
    <property type="term" value="C:membrane"/>
    <property type="evidence" value="ECO:0007669"/>
    <property type="project" value="UniProtKB-SubCell"/>
</dbReference>
<evidence type="ECO:0000256" key="4">
    <source>
        <dbReference type="ARBA" id="ARBA00022989"/>
    </source>
</evidence>
<dbReference type="AlphaFoldDB" id="A0AAV0JHT7"/>
<evidence type="ECO:0000313" key="10">
    <source>
        <dbReference type="EMBL" id="CAI0408895.1"/>
    </source>
</evidence>
<feature type="transmembrane region" description="Helical" evidence="6">
    <location>
        <begin position="199"/>
        <end position="217"/>
    </location>
</feature>
<feature type="transmembrane region" description="Helical" evidence="6">
    <location>
        <begin position="275"/>
        <end position="293"/>
    </location>
</feature>
<feature type="transmembrane region" description="Helical" evidence="6">
    <location>
        <begin position="355"/>
        <end position="373"/>
    </location>
</feature>
<dbReference type="InterPro" id="IPR054103">
    <property type="entry name" value="CAND6-7_N"/>
</dbReference>
<keyword evidence="5 6" id="KW-0472">Membrane</keyword>
<protein>
    <recommendedName>
        <fullName evidence="12">Protein GPR107-like</fullName>
    </recommendedName>
</protein>
<evidence type="ECO:0000256" key="5">
    <source>
        <dbReference type="ARBA" id="ARBA00023136"/>
    </source>
</evidence>
<evidence type="ECO:0008006" key="12">
    <source>
        <dbReference type="Google" id="ProtNLM"/>
    </source>
</evidence>
<feature type="transmembrane region" description="Helical" evidence="6">
    <location>
        <begin position="305"/>
        <end position="327"/>
    </location>
</feature>
<keyword evidence="2 6" id="KW-0812">Transmembrane</keyword>
<dbReference type="EMBL" id="CAMGYJ010000005">
    <property type="protein sequence ID" value="CAI0408895.1"/>
    <property type="molecule type" value="Genomic_DNA"/>
</dbReference>
<feature type="transmembrane region" description="Helical" evidence="6">
    <location>
        <begin position="237"/>
        <end position="263"/>
    </location>
</feature>
<dbReference type="Pfam" id="PF21904">
    <property type="entry name" value="CAND6-7_N"/>
    <property type="match status" value="1"/>
</dbReference>
<evidence type="ECO:0000259" key="9">
    <source>
        <dbReference type="Pfam" id="PF21904"/>
    </source>
</evidence>
<keyword evidence="3 7" id="KW-0732">Signal</keyword>
<proteinExistence type="predicted"/>
<accession>A0AAV0JHT7</accession>
<evidence type="ECO:0000256" key="1">
    <source>
        <dbReference type="ARBA" id="ARBA00004141"/>
    </source>
</evidence>
<dbReference type="Proteomes" id="UP001154282">
    <property type="component" value="Unassembled WGS sequence"/>
</dbReference>
<comment type="subcellular location">
    <subcellularLocation>
        <location evidence="1">Membrane</location>
        <topology evidence="1">Multi-pass membrane protein</topology>
    </subcellularLocation>
</comment>
<organism evidence="10 11">
    <name type="scientific">Linum tenue</name>
    <dbReference type="NCBI Taxonomy" id="586396"/>
    <lineage>
        <taxon>Eukaryota</taxon>
        <taxon>Viridiplantae</taxon>
        <taxon>Streptophyta</taxon>
        <taxon>Embryophyta</taxon>
        <taxon>Tracheophyta</taxon>
        <taxon>Spermatophyta</taxon>
        <taxon>Magnoliopsida</taxon>
        <taxon>eudicotyledons</taxon>
        <taxon>Gunneridae</taxon>
        <taxon>Pentapetalae</taxon>
        <taxon>rosids</taxon>
        <taxon>fabids</taxon>
        <taxon>Malpighiales</taxon>
        <taxon>Linaceae</taxon>
        <taxon>Linum</taxon>
    </lineage>
</organism>